<proteinExistence type="predicted"/>
<name>A0A839IU95_9GAMM</name>
<gene>
    <name evidence="1" type="ORF">H4O21_18005</name>
</gene>
<evidence type="ECO:0000313" key="2">
    <source>
        <dbReference type="Proteomes" id="UP000565262"/>
    </source>
</evidence>
<comment type="caution">
    <text evidence="1">The sequence shown here is derived from an EMBL/GenBank/DDBJ whole genome shotgun (WGS) entry which is preliminary data.</text>
</comment>
<dbReference type="Gene3D" id="2.60.120.10">
    <property type="entry name" value="Jelly Rolls"/>
    <property type="match status" value="1"/>
</dbReference>
<dbReference type="InterPro" id="IPR014710">
    <property type="entry name" value="RmlC-like_jellyroll"/>
</dbReference>
<dbReference type="InterPro" id="IPR010424">
    <property type="entry name" value="EutQ"/>
</dbReference>
<keyword evidence="2" id="KW-1185">Reference proteome</keyword>
<protein>
    <submittedName>
        <fullName evidence="1">Ethanolamine utilization protein EutQ</fullName>
    </submittedName>
</protein>
<reference evidence="1 2" key="1">
    <citation type="submission" date="2020-08" db="EMBL/GenBank/DDBJ databases">
        <title>Oceanospirillum sp. nov. isolated from marine sediment.</title>
        <authorList>
            <person name="Ji X."/>
        </authorList>
    </citation>
    <scope>NUCLEOTIDE SEQUENCE [LARGE SCALE GENOMIC DNA]</scope>
    <source>
        <strain evidence="1 2">D5</strain>
    </source>
</reference>
<dbReference type="Proteomes" id="UP000565262">
    <property type="component" value="Unassembled WGS sequence"/>
</dbReference>
<dbReference type="InterPro" id="IPR011051">
    <property type="entry name" value="RmlC_Cupin_sf"/>
</dbReference>
<dbReference type="Pfam" id="PF06249">
    <property type="entry name" value="EutQ"/>
    <property type="match status" value="1"/>
</dbReference>
<dbReference type="AlphaFoldDB" id="A0A839IU95"/>
<organism evidence="1 2">
    <name type="scientific">Oceanospirillum sediminis</name>
    <dbReference type="NCBI Taxonomy" id="2760088"/>
    <lineage>
        <taxon>Bacteria</taxon>
        <taxon>Pseudomonadati</taxon>
        <taxon>Pseudomonadota</taxon>
        <taxon>Gammaproteobacteria</taxon>
        <taxon>Oceanospirillales</taxon>
        <taxon>Oceanospirillaceae</taxon>
        <taxon>Oceanospirillum</taxon>
    </lineage>
</organism>
<accession>A0A839IU95</accession>
<dbReference type="SUPFAM" id="SSF51182">
    <property type="entry name" value="RmlC-like cupins"/>
    <property type="match status" value="1"/>
</dbReference>
<sequence>MSKAQVIRYSDLQFTHRGGPPGHAEVARAVGTDISNTMAAGFARFDGCQISWTLLYDEVVVVLEGVFRVRTPEAVLEGKKGDVLWLPEGTELQYEGEKARIFYAVQPGNWKEIYGIEP</sequence>
<evidence type="ECO:0000313" key="1">
    <source>
        <dbReference type="EMBL" id="MBB1488501.1"/>
    </source>
</evidence>
<dbReference type="EMBL" id="JACJFM010000029">
    <property type="protein sequence ID" value="MBB1488501.1"/>
    <property type="molecule type" value="Genomic_DNA"/>
</dbReference>
<dbReference type="RefSeq" id="WP_182810270.1">
    <property type="nucleotide sequence ID" value="NZ_JACJFM010000029.1"/>
</dbReference>